<evidence type="ECO:0000313" key="2">
    <source>
        <dbReference type="Proteomes" id="UP000319980"/>
    </source>
</evidence>
<protein>
    <submittedName>
        <fullName evidence="1">DUF945 domain-containing protein</fullName>
    </submittedName>
</protein>
<name>A0A5C5UC07_9GAMM</name>
<reference evidence="1 2" key="1">
    <citation type="journal article" date="2008" name="Int. J. Syst. Evol. Microbiol.">
        <title>Luteimonas marina sp. nov., isolated from seawater.</title>
        <authorList>
            <person name="Baik K.S."/>
            <person name="Park S.C."/>
            <person name="Kim M.S."/>
            <person name="Kim E.M."/>
            <person name="Park C."/>
            <person name="Chun J."/>
            <person name="Seong C.N."/>
        </authorList>
    </citation>
    <scope>NUCLEOTIDE SEQUENCE [LARGE SCALE GENOMIC DNA]</scope>
    <source>
        <strain evidence="1 2">FR1330</strain>
    </source>
</reference>
<accession>A0A5C5UC07</accession>
<dbReference type="OrthoDB" id="4554729at2"/>
<evidence type="ECO:0000313" key="1">
    <source>
        <dbReference type="EMBL" id="TWT23403.1"/>
    </source>
</evidence>
<gene>
    <name evidence="1" type="ORF">FQY83_01795</name>
</gene>
<keyword evidence="2" id="KW-1185">Reference proteome</keyword>
<comment type="caution">
    <text evidence="1">The sequence shown here is derived from an EMBL/GenBank/DDBJ whole genome shotgun (WGS) entry which is preliminary data.</text>
</comment>
<dbReference type="Pfam" id="PF06067">
    <property type="entry name" value="DUF932"/>
    <property type="match status" value="1"/>
</dbReference>
<organism evidence="1 2">
    <name type="scientific">Luteimonas marina</name>
    <dbReference type="NCBI Taxonomy" id="488485"/>
    <lineage>
        <taxon>Bacteria</taxon>
        <taxon>Pseudomonadati</taxon>
        <taxon>Pseudomonadota</taxon>
        <taxon>Gammaproteobacteria</taxon>
        <taxon>Lysobacterales</taxon>
        <taxon>Lysobacteraceae</taxon>
        <taxon>Luteimonas</taxon>
    </lineage>
</organism>
<dbReference type="InterPro" id="IPR026325">
    <property type="entry name" value="DUF932"/>
</dbReference>
<proteinExistence type="predicted"/>
<dbReference type="AlphaFoldDB" id="A0A5C5UC07"/>
<dbReference type="RefSeq" id="WP_024892185.1">
    <property type="nucleotide sequence ID" value="NZ_VOHK01000001.1"/>
</dbReference>
<dbReference type="Proteomes" id="UP000319980">
    <property type="component" value="Unassembled WGS sequence"/>
</dbReference>
<sequence>MQLASRFASRSPSLRSDYPLTDDQIHRVAPSIFAEAPHESRSQRYAYIPTAAVLAELRKEGFQPFMACQTRVRDEGKREHTKHMLRLRHASQINGAEANEIILLNSHDGTSSYQMLAGMFRFVCSNGLVCGDTVADVRVPHKGDVAGSVIEGAYEVLQGFERVKESRDAMRAITLDEGEAEVFARAALALKYDPTGNKPAPITESQILMPRRFDDRRPDLWSVFNRTQENLTKGGLHGRSANGRRQKTRPVQGIDSDVRLNRALWMLADGLRQLKA</sequence>
<dbReference type="EMBL" id="VOHK01000001">
    <property type="protein sequence ID" value="TWT23403.1"/>
    <property type="molecule type" value="Genomic_DNA"/>
</dbReference>